<dbReference type="Proteomes" id="UP000179920">
    <property type="component" value="Chromosome XVII"/>
</dbReference>
<protein>
    <submittedName>
        <fullName evidence="2">Uncharacterized protein</fullName>
    </submittedName>
</protein>
<reference evidence="3" key="1">
    <citation type="submission" date="2016-04" db="EMBL/GenBank/DDBJ databases">
        <authorList>
            <person name="Guldener U."/>
            <person name="Guldener U."/>
        </authorList>
    </citation>
    <scope>NUCLEOTIDE SEQUENCE [LARGE SCALE GENOMIC DNA]</scope>
    <source>
        <strain evidence="3">UB2112</strain>
    </source>
</reference>
<accession>A0A1K0HDK8</accession>
<dbReference type="EMBL" id="LT558133">
    <property type="protein sequence ID" value="SAM85272.1"/>
    <property type="molecule type" value="Genomic_DNA"/>
</dbReference>
<proteinExistence type="predicted"/>
<feature type="compositionally biased region" description="Polar residues" evidence="1">
    <location>
        <begin position="10"/>
        <end position="21"/>
    </location>
</feature>
<feature type="compositionally biased region" description="Basic residues" evidence="1">
    <location>
        <begin position="40"/>
        <end position="51"/>
    </location>
</feature>
<feature type="compositionally biased region" description="Low complexity" evidence="1">
    <location>
        <begin position="62"/>
        <end position="72"/>
    </location>
</feature>
<name>A0A1K0HDK8_9BASI</name>
<sequence length="132" mass="14951">MWADGENKSNKGNTTQYNKANRSVGKPHSRSGSRPDRFHARLSRFHSRGQKRRWEPTAKLQSPSLSLSSPPLRNSTECNRIIGDRPTTETTRDSGIKLISGHAYWTTRRHDTWQRGESGRRLPLALLSGLEG</sequence>
<evidence type="ECO:0000313" key="3">
    <source>
        <dbReference type="Proteomes" id="UP000179920"/>
    </source>
</evidence>
<dbReference type="AlphaFoldDB" id="A0A1K0HDK8"/>
<feature type="compositionally biased region" description="Basic and acidic residues" evidence="1">
    <location>
        <begin position="82"/>
        <end position="93"/>
    </location>
</feature>
<evidence type="ECO:0000313" key="2">
    <source>
        <dbReference type="EMBL" id="SAM85272.1"/>
    </source>
</evidence>
<evidence type="ECO:0000256" key="1">
    <source>
        <dbReference type="SAM" id="MobiDB-lite"/>
    </source>
</evidence>
<feature type="region of interest" description="Disordered" evidence="1">
    <location>
        <begin position="1"/>
        <end position="93"/>
    </location>
</feature>
<organism evidence="2 3">
    <name type="scientific">Ustilago bromivora</name>
    <dbReference type="NCBI Taxonomy" id="307758"/>
    <lineage>
        <taxon>Eukaryota</taxon>
        <taxon>Fungi</taxon>
        <taxon>Dikarya</taxon>
        <taxon>Basidiomycota</taxon>
        <taxon>Ustilaginomycotina</taxon>
        <taxon>Ustilaginomycetes</taxon>
        <taxon>Ustilaginales</taxon>
        <taxon>Ustilaginaceae</taxon>
        <taxon>Ustilago</taxon>
    </lineage>
</organism>
<gene>
    <name evidence="2" type="ORF">UBRO_20888</name>
</gene>